<reference evidence="1 2" key="1">
    <citation type="submission" date="2019-07" db="EMBL/GenBank/DDBJ databases">
        <title>Deep subsurface shale carbon reservoir microbial communities from Ohio and West Virginia, USA.</title>
        <authorList>
            <person name="Wrighton K."/>
        </authorList>
    </citation>
    <scope>NUCLEOTIDE SEQUENCE [LARGE SCALE GENOMIC DNA]</scope>
    <source>
        <strain evidence="1 2">NP_8Ht</strain>
    </source>
</reference>
<protein>
    <submittedName>
        <fullName evidence="1">Uncharacterized protein</fullName>
    </submittedName>
</protein>
<comment type="caution">
    <text evidence="1">The sequence shown here is derived from an EMBL/GenBank/DDBJ whole genome shotgun (WGS) entry which is preliminary data.</text>
</comment>
<proteinExistence type="predicted"/>
<dbReference type="Proteomes" id="UP000324282">
    <property type="component" value="Unassembled WGS sequence"/>
</dbReference>
<evidence type="ECO:0000313" key="2">
    <source>
        <dbReference type="Proteomes" id="UP000324282"/>
    </source>
</evidence>
<name>A0A5S5BDC4_STUST</name>
<dbReference type="EMBL" id="VNHQ01000012">
    <property type="protein sequence ID" value="TYP64944.1"/>
    <property type="molecule type" value="Genomic_DNA"/>
</dbReference>
<dbReference type="AlphaFoldDB" id="A0A5S5BDC4"/>
<sequence>MQRREPRNSRNLNLRGGFCAEGTRVEAYGHSEVSLIRINPLRNALSAAVSTHSWAVDVFQSMRMRRNNLHDCGSFVDSPYEHTALNGWVPSSLVAEKYHSRLTDK</sequence>
<evidence type="ECO:0000313" key="1">
    <source>
        <dbReference type="EMBL" id="TYP64944.1"/>
    </source>
</evidence>
<organism evidence="1 2">
    <name type="scientific">Stutzerimonas stutzeri</name>
    <name type="common">Pseudomonas stutzeri</name>
    <dbReference type="NCBI Taxonomy" id="316"/>
    <lineage>
        <taxon>Bacteria</taxon>
        <taxon>Pseudomonadati</taxon>
        <taxon>Pseudomonadota</taxon>
        <taxon>Gammaproteobacteria</taxon>
        <taxon>Pseudomonadales</taxon>
        <taxon>Pseudomonadaceae</taxon>
        <taxon>Stutzerimonas</taxon>
    </lineage>
</organism>
<gene>
    <name evidence="1" type="ORF">A9A72_12266</name>
</gene>
<accession>A0A5S5BDC4</accession>